<dbReference type="Pfam" id="PF03153">
    <property type="entry name" value="TFIIA"/>
    <property type="match status" value="2"/>
</dbReference>
<name>A0A9E7GR37_9LILI</name>
<dbReference type="CDD" id="cd07976">
    <property type="entry name" value="TFIIA_alpha_beta_like"/>
    <property type="match status" value="2"/>
</dbReference>
<feature type="region of interest" description="Disordered" evidence="5">
    <location>
        <begin position="295"/>
        <end position="338"/>
    </location>
</feature>
<dbReference type="SUPFAM" id="SSF50784">
    <property type="entry name" value="Transcription factor IIA (TFIIA), beta-barrel domain"/>
    <property type="match status" value="1"/>
</dbReference>
<dbReference type="InterPro" id="IPR004855">
    <property type="entry name" value="TFIIA_asu/bsu"/>
</dbReference>
<evidence type="ECO:0000313" key="7">
    <source>
        <dbReference type="Proteomes" id="UP001055439"/>
    </source>
</evidence>
<comment type="similarity">
    <text evidence="2">Belongs to the TFIIA subunit 1 family.</text>
</comment>
<evidence type="ECO:0000256" key="2">
    <source>
        <dbReference type="ARBA" id="ARBA00010059"/>
    </source>
</evidence>
<feature type="compositionally biased region" description="Acidic residues" evidence="5">
    <location>
        <begin position="310"/>
        <end position="336"/>
    </location>
</feature>
<dbReference type="SUPFAM" id="SSF47396">
    <property type="entry name" value="Transcription factor IIA (TFIIA), alpha-helical domain"/>
    <property type="match status" value="1"/>
</dbReference>
<comment type="subcellular location">
    <subcellularLocation>
        <location evidence="1">Nucleus</location>
    </subcellularLocation>
</comment>
<dbReference type="EMBL" id="CP097509">
    <property type="protein sequence ID" value="URE19831.1"/>
    <property type="molecule type" value="Genomic_DNA"/>
</dbReference>
<feature type="region of interest" description="Disordered" evidence="5">
    <location>
        <begin position="192"/>
        <end position="214"/>
    </location>
</feature>
<keyword evidence="4" id="KW-0539">Nucleus</keyword>
<evidence type="ECO:0000313" key="6">
    <source>
        <dbReference type="EMBL" id="URE19831.1"/>
    </source>
</evidence>
<proteinExistence type="inferred from homology"/>
<dbReference type="FunFam" id="2.30.18.10:FF:000005">
    <property type="entry name" value="transcription initiation factor IIA large subunit"/>
    <property type="match status" value="1"/>
</dbReference>
<reference evidence="6" key="1">
    <citation type="submission" date="2022-05" db="EMBL/GenBank/DDBJ databases">
        <title>The Musa troglodytarum L. genome provides insights into the mechanism of non-climacteric behaviour and enrichment of carotenoids.</title>
        <authorList>
            <person name="Wang J."/>
        </authorList>
    </citation>
    <scope>NUCLEOTIDE SEQUENCE</scope>
    <source>
        <tissue evidence="6">Leaf</tissue>
    </source>
</reference>
<accession>A0A9E7GR37</accession>
<gene>
    <name evidence="6" type="ORF">MUK42_11921</name>
</gene>
<sequence>MATNVSAVYIHVVDDVISKVREEFVNYGAGESVLNELQALWEMKMMQCGAISDVERSSLRKNAAPITPVHDLNVPYEGPAEEYETPTAEMLFPPTPLQTPIQTPLPGTADTAMYNIPTGASDYAPSPISDIRNSIDLKAGRPSPYMQPPSPWMSQRPLGVDVNVAYVEGREEAGDSSHQSMTQDFFVNSTGKRKRDDYASRLNSGGYVPQQDGSGDVTVEFSLPQNAVTQGQKSSIRDGQGTANFKFYFDKDAKPTPVIPQHDGIHDDYDDIFQFQGVSSEDYNTPGDHVEIRAATPSVGTPKPGKNEAAEDDEPSLNEDDDDDELDDLDQEEDEPNTQHLVLALFDKVTRTKSRWKCTLKDGIMHLNNRDILFNKATGEFEF</sequence>
<dbReference type="InterPro" id="IPR009088">
    <property type="entry name" value="TFIIA_b-brl"/>
</dbReference>
<dbReference type="Gene3D" id="2.30.18.10">
    <property type="entry name" value="Transcription factor IIA (TFIIA), beta-barrel domain"/>
    <property type="match status" value="1"/>
</dbReference>
<evidence type="ECO:0000256" key="1">
    <source>
        <dbReference type="ARBA" id="ARBA00004123"/>
    </source>
</evidence>
<dbReference type="GO" id="GO:0006367">
    <property type="term" value="P:transcription initiation at RNA polymerase II promoter"/>
    <property type="evidence" value="ECO:0007669"/>
    <property type="project" value="InterPro"/>
</dbReference>
<dbReference type="FunFam" id="1.10.287.100:FF:000001">
    <property type="entry name" value="Transcription initiation factor IIA subunit"/>
    <property type="match status" value="1"/>
</dbReference>
<keyword evidence="7" id="KW-1185">Reference proteome</keyword>
<dbReference type="PANTHER" id="PTHR12694">
    <property type="entry name" value="TRANSCRIPTION INITIATION FACTOR IIA SUBUNIT 1"/>
    <property type="match status" value="1"/>
</dbReference>
<dbReference type="PANTHER" id="PTHR12694:SF8">
    <property type="entry name" value="TRANSCRIPTION INITIATION FACTOR IIA SUBUNIT 1"/>
    <property type="match status" value="1"/>
</dbReference>
<keyword evidence="3" id="KW-0804">Transcription</keyword>
<dbReference type="Gene3D" id="1.10.287.100">
    <property type="match status" value="1"/>
</dbReference>
<evidence type="ECO:0000256" key="3">
    <source>
        <dbReference type="ARBA" id="ARBA00023163"/>
    </source>
</evidence>
<dbReference type="OrthoDB" id="6275927at2759"/>
<organism evidence="6 7">
    <name type="scientific">Musa troglodytarum</name>
    <name type="common">fe'i banana</name>
    <dbReference type="NCBI Taxonomy" id="320322"/>
    <lineage>
        <taxon>Eukaryota</taxon>
        <taxon>Viridiplantae</taxon>
        <taxon>Streptophyta</taxon>
        <taxon>Embryophyta</taxon>
        <taxon>Tracheophyta</taxon>
        <taxon>Spermatophyta</taxon>
        <taxon>Magnoliopsida</taxon>
        <taxon>Liliopsida</taxon>
        <taxon>Zingiberales</taxon>
        <taxon>Musaceae</taxon>
        <taxon>Musa</taxon>
    </lineage>
</organism>
<evidence type="ECO:0000256" key="4">
    <source>
        <dbReference type="ARBA" id="ARBA00023242"/>
    </source>
</evidence>
<dbReference type="SMART" id="SM01371">
    <property type="entry name" value="TFIIA"/>
    <property type="match status" value="1"/>
</dbReference>
<dbReference type="AlphaFoldDB" id="A0A9E7GR37"/>
<dbReference type="Proteomes" id="UP001055439">
    <property type="component" value="Chromosome 7"/>
</dbReference>
<evidence type="ECO:0000256" key="5">
    <source>
        <dbReference type="SAM" id="MobiDB-lite"/>
    </source>
</evidence>
<dbReference type="GO" id="GO:0005672">
    <property type="term" value="C:transcription factor TFIIA complex"/>
    <property type="evidence" value="ECO:0007669"/>
    <property type="project" value="InterPro"/>
</dbReference>
<protein>
    <submittedName>
        <fullName evidence="6">Transcription factor IIA large subunit</fullName>
    </submittedName>
</protein>